<feature type="compositionally biased region" description="Acidic residues" evidence="9">
    <location>
        <begin position="275"/>
        <end position="286"/>
    </location>
</feature>
<dbReference type="RefSeq" id="WP_113845661.1">
    <property type="nucleotide sequence ID" value="NZ_CAXSSD010000005.1"/>
</dbReference>
<evidence type="ECO:0000256" key="2">
    <source>
        <dbReference type="ARBA" id="ARBA00022448"/>
    </source>
</evidence>
<evidence type="ECO:0000256" key="5">
    <source>
        <dbReference type="ARBA" id="ARBA00022683"/>
    </source>
</evidence>
<dbReference type="Proteomes" id="UP000252797">
    <property type="component" value="Unassembled WGS sequence"/>
</dbReference>
<gene>
    <name evidence="11" type="ORF">EA71_01489</name>
</gene>
<comment type="subcellular location">
    <subcellularLocation>
        <location evidence="1">Cell membrane</location>
        <topology evidence="1">Multi-pass membrane protein</topology>
    </subcellularLocation>
</comment>
<dbReference type="GO" id="GO:0005886">
    <property type="term" value="C:plasma membrane"/>
    <property type="evidence" value="ECO:0007669"/>
    <property type="project" value="UniProtKB-SubCell"/>
</dbReference>
<keyword evidence="3" id="KW-1003">Cell membrane</keyword>
<dbReference type="AlphaFoldDB" id="A0A367CE31"/>
<keyword evidence="7 10" id="KW-1133">Transmembrane helix</keyword>
<evidence type="ECO:0000256" key="1">
    <source>
        <dbReference type="ARBA" id="ARBA00004651"/>
    </source>
</evidence>
<evidence type="ECO:0000313" key="12">
    <source>
        <dbReference type="Proteomes" id="UP000252797"/>
    </source>
</evidence>
<comment type="caution">
    <text evidence="11">The sequence shown here is derived from an EMBL/GenBank/DDBJ whole genome shotgun (WGS) entry which is preliminary data.</text>
</comment>
<protein>
    <recommendedName>
        <fullName evidence="13">PTS sugar transporter subunit IIC</fullName>
    </recommendedName>
</protein>
<feature type="transmembrane region" description="Helical" evidence="10">
    <location>
        <begin position="25"/>
        <end position="43"/>
    </location>
</feature>
<feature type="transmembrane region" description="Helical" evidence="10">
    <location>
        <begin position="238"/>
        <end position="258"/>
    </location>
</feature>
<dbReference type="InterPro" id="IPR004700">
    <property type="entry name" value="PTS_IIC_man"/>
</dbReference>
<sequence>MIVQALIVGLVVAVAKFLDWWGSTQLARPIFIVALLGFLLGHPTEGIIIGAQLELIFLGNVSLGGVMPSDITLGSIFGAAFAMLTNSDLTVAITLAVPISMLGTLLYSFMKMVITSLVPRFEKHIKDKNYRKFARLWHMQFWGFELAYFLLGFIVILVGADAVKAFVEWLPAWVQSSMTVASTMLPAIGLALLLKMLWQKSLAPYYFLGFALGAFFFYQKATEVSKGVITSAPSNILSLVQIAFIGFIIAALVVMAELKSNKQAKAKSTSAVASTDDEDEEDFFND</sequence>
<evidence type="ECO:0000256" key="6">
    <source>
        <dbReference type="ARBA" id="ARBA00022692"/>
    </source>
</evidence>
<dbReference type="GO" id="GO:0009401">
    <property type="term" value="P:phosphoenolpyruvate-dependent sugar phosphotransferase system"/>
    <property type="evidence" value="ECO:0007669"/>
    <property type="project" value="UniProtKB-KW"/>
</dbReference>
<dbReference type="PANTHER" id="PTHR32502:SF8">
    <property type="entry name" value="N-ACETYLGALACTOSAMINE PERMEASE IIC COMPONENT 1"/>
    <property type="match status" value="1"/>
</dbReference>
<dbReference type="PANTHER" id="PTHR32502">
    <property type="entry name" value="N-ACETYLGALACTOSAMINE PERMEASE II COMPONENT-RELATED"/>
    <property type="match status" value="1"/>
</dbReference>
<evidence type="ECO:0000256" key="10">
    <source>
        <dbReference type="SAM" id="Phobius"/>
    </source>
</evidence>
<evidence type="ECO:0000313" key="11">
    <source>
        <dbReference type="EMBL" id="RCA10736.1"/>
    </source>
</evidence>
<accession>A0A367CE31</accession>
<keyword evidence="4" id="KW-0762">Sugar transport</keyword>
<evidence type="ECO:0000256" key="3">
    <source>
        <dbReference type="ARBA" id="ARBA00022475"/>
    </source>
</evidence>
<feature type="transmembrane region" description="Helical" evidence="10">
    <location>
        <begin position="172"/>
        <end position="194"/>
    </location>
</feature>
<keyword evidence="8 10" id="KW-0472">Membrane</keyword>
<feature type="transmembrane region" description="Helical" evidence="10">
    <location>
        <begin position="55"/>
        <end position="83"/>
    </location>
</feature>
<feature type="transmembrane region" description="Helical" evidence="10">
    <location>
        <begin position="89"/>
        <end position="110"/>
    </location>
</feature>
<keyword evidence="5" id="KW-0598">Phosphotransferase system</keyword>
<feature type="region of interest" description="Disordered" evidence="9">
    <location>
        <begin position="264"/>
        <end position="286"/>
    </location>
</feature>
<evidence type="ECO:0000256" key="4">
    <source>
        <dbReference type="ARBA" id="ARBA00022597"/>
    </source>
</evidence>
<dbReference type="PROSITE" id="PS51106">
    <property type="entry name" value="PTS_EIIC_TYPE_4"/>
    <property type="match status" value="1"/>
</dbReference>
<keyword evidence="6 10" id="KW-0812">Transmembrane</keyword>
<keyword evidence="2" id="KW-0813">Transport</keyword>
<evidence type="ECO:0000256" key="7">
    <source>
        <dbReference type="ARBA" id="ARBA00022989"/>
    </source>
</evidence>
<dbReference type="InterPro" id="IPR050303">
    <property type="entry name" value="GatZ_KbaZ_carbometab"/>
</dbReference>
<reference evidence="11 12" key="1">
    <citation type="submission" date="2015-06" db="EMBL/GenBank/DDBJ databases">
        <title>The Genome Sequence of Enterococcus durans 4EA1.</title>
        <authorList>
            <consortium name="The Broad Institute Genomics Platform"/>
            <consortium name="The Broad Institute Genome Sequencing Center for Infectious Disease"/>
            <person name="Earl A.M."/>
            <person name="Van Tyne D."/>
            <person name="Lebreton F."/>
            <person name="Saavedra J.T."/>
            <person name="Gilmore M.S."/>
            <person name="Manson Mcguire A."/>
            <person name="Clock S."/>
            <person name="Crupain M."/>
            <person name="Rangan U."/>
            <person name="Young S."/>
            <person name="Abouelleil A."/>
            <person name="Cao P."/>
            <person name="Chapman S.B."/>
            <person name="Griggs A."/>
            <person name="Priest M."/>
            <person name="Shea T."/>
            <person name="Wortman J."/>
            <person name="Nusbaum C."/>
            <person name="Birren B."/>
        </authorList>
    </citation>
    <scope>NUCLEOTIDE SEQUENCE [LARGE SCALE GENOMIC DNA]</scope>
    <source>
        <strain evidence="11 12">4EA1</strain>
    </source>
</reference>
<evidence type="ECO:0008006" key="13">
    <source>
        <dbReference type="Google" id="ProtNLM"/>
    </source>
</evidence>
<proteinExistence type="predicted"/>
<dbReference type="Pfam" id="PF03609">
    <property type="entry name" value="EII-Sor"/>
    <property type="match status" value="1"/>
</dbReference>
<feature type="transmembrane region" description="Helical" evidence="10">
    <location>
        <begin position="141"/>
        <end position="160"/>
    </location>
</feature>
<dbReference type="EMBL" id="LEPB01000004">
    <property type="protein sequence ID" value="RCA10736.1"/>
    <property type="molecule type" value="Genomic_DNA"/>
</dbReference>
<organism evidence="11 12">
    <name type="scientific">Enterococcus durans</name>
    <dbReference type="NCBI Taxonomy" id="53345"/>
    <lineage>
        <taxon>Bacteria</taxon>
        <taxon>Bacillati</taxon>
        <taxon>Bacillota</taxon>
        <taxon>Bacilli</taxon>
        <taxon>Lactobacillales</taxon>
        <taxon>Enterococcaceae</taxon>
        <taxon>Enterococcus</taxon>
    </lineage>
</organism>
<evidence type="ECO:0000256" key="8">
    <source>
        <dbReference type="ARBA" id="ARBA00023136"/>
    </source>
</evidence>
<name>A0A367CE31_9ENTE</name>
<evidence type="ECO:0000256" key="9">
    <source>
        <dbReference type="SAM" id="MobiDB-lite"/>
    </source>
</evidence>
<feature type="transmembrane region" description="Helical" evidence="10">
    <location>
        <begin position="201"/>
        <end position="218"/>
    </location>
</feature>